<evidence type="ECO:0000256" key="3">
    <source>
        <dbReference type="ARBA" id="ARBA00022692"/>
    </source>
</evidence>
<evidence type="ECO:0000313" key="8">
    <source>
        <dbReference type="Proteomes" id="UP000622475"/>
    </source>
</evidence>
<evidence type="ECO:0000256" key="5">
    <source>
        <dbReference type="ARBA" id="ARBA00023136"/>
    </source>
</evidence>
<comment type="caution">
    <text evidence="7">The sequence shown here is derived from an EMBL/GenBank/DDBJ whole genome shotgun (WGS) entry which is preliminary data.</text>
</comment>
<reference evidence="7" key="1">
    <citation type="submission" date="2020-10" db="EMBL/GenBank/DDBJ databases">
        <title>Mucilaginibacter mali sp. nov., isolated from rhizosphere soil of apple orchard.</title>
        <authorList>
            <person name="Lee J.-S."/>
            <person name="Kim H.S."/>
            <person name="Kim J.-S."/>
        </authorList>
    </citation>
    <scope>NUCLEOTIDE SEQUENCE</scope>
    <source>
        <strain evidence="7">KCTC 22746</strain>
    </source>
</reference>
<evidence type="ECO:0000256" key="1">
    <source>
        <dbReference type="ARBA" id="ARBA00004141"/>
    </source>
</evidence>
<keyword evidence="5 6" id="KW-0472">Membrane</keyword>
<feature type="transmembrane region" description="Helical" evidence="6">
    <location>
        <begin position="30"/>
        <end position="49"/>
    </location>
</feature>
<comment type="similarity">
    <text evidence="2 6">Belongs to the BI1 family.</text>
</comment>
<name>A0A929KZW1_9SPHI</name>
<keyword evidence="8" id="KW-1185">Reference proteome</keyword>
<protein>
    <submittedName>
        <fullName evidence="7">Bax inhibitor-1/YccA family protein</fullName>
    </submittedName>
</protein>
<evidence type="ECO:0000313" key="7">
    <source>
        <dbReference type="EMBL" id="MBE9661605.1"/>
    </source>
</evidence>
<keyword evidence="4 6" id="KW-1133">Transmembrane helix</keyword>
<evidence type="ECO:0000256" key="2">
    <source>
        <dbReference type="ARBA" id="ARBA00010350"/>
    </source>
</evidence>
<dbReference type="PANTHER" id="PTHR23291">
    <property type="entry name" value="BAX INHIBITOR-RELATED"/>
    <property type="match status" value="1"/>
</dbReference>
<dbReference type="PANTHER" id="PTHR23291:SF50">
    <property type="entry name" value="PROTEIN LIFEGUARD 4"/>
    <property type="match status" value="1"/>
</dbReference>
<dbReference type="InterPro" id="IPR006214">
    <property type="entry name" value="Bax_inhibitor_1-related"/>
</dbReference>
<feature type="transmembrane region" description="Helical" evidence="6">
    <location>
        <begin position="69"/>
        <end position="88"/>
    </location>
</feature>
<dbReference type="RefSeq" id="WP_194110789.1">
    <property type="nucleotide sequence ID" value="NZ_JADFFL010000002.1"/>
</dbReference>
<organism evidence="7 8">
    <name type="scientific">Mucilaginibacter myungsuensis</name>
    <dbReference type="NCBI Taxonomy" id="649104"/>
    <lineage>
        <taxon>Bacteria</taxon>
        <taxon>Pseudomonadati</taxon>
        <taxon>Bacteroidota</taxon>
        <taxon>Sphingobacteriia</taxon>
        <taxon>Sphingobacteriales</taxon>
        <taxon>Sphingobacteriaceae</taxon>
        <taxon>Mucilaginibacter</taxon>
    </lineage>
</organism>
<evidence type="ECO:0000256" key="6">
    <source>
        <dbReference type="RuleBase" id="RU004379"/>
    </source>
</evidence>
<dbReference type="CDD" id="cd10432">
    <property type="entry name" value="BI-1-like_bacterial"/>
    <property type="match status" value="1"/>
</dbReference>
<dbReference type="Pfam" id="PF01027">
    <property type="entry name" value="Bax1-I"/>
    <property type="match status" value="1"/>
</dbReference>
<feature type="transmembrane region" description="Helical" evidence="6">
    <location>
        <begin position="154"/>
        <end position="173"/>
    </location>
</feature>
<feature type="transmembrane region" description="Helical" evidence="6">
    <location>
        <begin position="123"/>
        <end position="142"/>
    </location>
</feature>
<feature type="transmembrane region" description="Helical" evidence="6">
    <location>
        <begin position="95"/>
        <end position="117"/>
    </location>
</feature>
<feature type="transmembrane region" description="Helical" evidence="6">
    <location>
        <begin position="217"/>
        <end position="240"/>
    </location>
</feature>
<evidence type="ECO:0000256" key="4">
    <source>
        <dbReference type="ARBA" id="ARBA00022989"/>
    </source>
</evidence>
<dbReference type="GO" id="GO:0005886">
    <property type="term" value="C:plasma membrane"/>
    <property type="evidence" value="ECO:0007669"/>
    <property type="project" value="TreeGrafter"/>
</dbReference>
<sequence length="244" mass="26968">MEIKEKNYNYQSVFQMDDEVTSSRKFLAKVFSWMFVALAITSVLAYVFAHNPELQAYLRDPYTLKPTGLGTIAMFSPLAFVLIISFGFNRLSFPVLATIFIVYAAVFGISMSSIFLVYTGGSIFNVFLTATILFGVMAVAGYTTKTDLTNFGSILFVALIALVIASLINMFIKSETFDYILSLIGVAVFTGLTAYDVQKLKRIGAGIEQGNAPANKLAVMGALTLYLDFVNLFLFLLRLFGNRK</sequence>
<gene>
    <name evidence="7" type="ORF">IRJ16_06890</name>
</gene>
<dbReference type="Proteomes" id="UP000622475">
    <property type="component" value="Unassembled WGS sequence"/>
</dbReference>
<dbReference type="EMBL" id="JADFFL010000002">
    <property type="protein sequence ID" value="MBE9661605.1"/>
    <property type="molecule type" value="Genomic_DNA"/>
</dbReference>
<comment type="subcellular location">
    <subcellularLocation>
        <location evidence="1">Membrane</location>
        <topology evidence="1">Multi-pass membrane protein</topology>
    </subcellularLocation>
</comment>
<keyword evidence="3 6" id="KW-0812">Transmembrane</keyword>
<dbReference type="AlphaFoldDB" id="A0A929KZW1"/>
<accession>A0A929KZW1</accession>
<proteinExistence type="inferred from homology"/>